<reference evidence="1 2" key="1">
    <citation type="submission" date="2015-04" db="EMBL/GenBank/DDBJ databases">
        <title>Complete genome sequence of Schizopora paradoxa KUC8140, a cosmopolitan wood degrader in East Asia.</title>
        <authorList>
            <consortium name="DOE Joint Genome Institute"/>
            <person name="Min B."/>
            <person name="Park H."/>
            <person name="Jang Y."/>
            <person name="Kim J.-J."/>
            <person name="Kim K.H."/>
            <person name="Pangilinan J."/>
            <person name="Lipzen A."/>
            <person name="Riley R."/>
            <person name="Grigoriev I.V."/>
            <person name="Spatafora J.W."/>
            <person name="Choi I.-G."/>
        </authorList>
    </citation>
    <scope>NUCLEOTIDE SEQUENCE [LARGE SCALE GENOMIC DNA]</scope>
    <source>
        <strain evidence="1 2">KUC8140</strain>
    </source>
</reference>
<gene>
    <name evidence="1" type="ORF">SCHPADRAFT_925150</name>
</gene>
<proteinExistence type="predicted"/>
<evidence type="ECO:0000313" key="2">
    <source>
        <dbReference type="Proteomes" id="UP000053477"/>
    </source>
</evidence>
<evidence type="ECO:0000313" key="1">
    <source>
        <dbReference type="EMBL" id="KLO18341.1"/>
    </source>
</evidence>
<evidence type="ECO:0008006" key="3">
    <source>
        <dbReference type="Google" id="ProtNLM"/>
    </source>
</evidence>
<accession>A0A0H2SMJ9</accession>
<name>A0A0H2SMJ9_9AGAM</name>
<sequence>MSSSTSTTSTLNARTVDEIPKKNTTPCASCRYHHKKCEGGYPCNRCKPDRQKARICFASTRPPQNPRDDETSDAINSEPVTLQLPTAVEDHRLLMQPSSASPNDSIIVSKNPAPNIPQASALYATSAAQPYGYSSNYGIGQQYPVGSMDGTNFPASSHSLPVTTNFNGQFALRCHQMIIRHLWEDLLTCPVTRQCHLILLQAVDYETSEG</sequence>
<keyword evidence="2" id="KW-1185">Reference proteome</keyword>
<dbReference type="InParanoid" id="A0A0H2SMJ9"/>
<dbReference type="AlphaFoldDB" id="A0A0H2SMJ9"/>
<dbReference type="EMBL" id="KQ085895">
    <property type="protein sequence ID" value="KLO18341.1"/>
    <property type="molecule type" value="Genomic_DNA"/>
</dbReference>
<organism evidence="1 2">
    <name type="scientific">Schizopora paradoxa</name>
    <dbReference type="NCBI Taxonomy" id="27342"/>
    <lineage>
        <taxon>Eukaryota</taxon>
        <taxon>Fungi</taxon>
        <taxon>Dikarya</taxon>
        <taxon>Basidiomycota</taxon>
        <taxon>Agaricomycotina</taxon>
        <taxon>Agaricomycetes</taxon>
        <taxon>Hymenochaetales</taxon>
        <taxon>Schizoporaceae</taxon>
        <taxon>Schizopora</taxon>
    </lineage>
</organism>
<protein>
    <recommendedName>
        <fullName evidence="3">Zn(2)-C6 fungal-type domain-containing protein</fullName>
    </recommendedName>
</protein>
<dbReference type="OrthoDB" id="4151048at2759"/>
<dbReference type="Proteomes" id="UP000053477">
    <property type="component" value="Unassembled WGS sequence"/>
</dbReference>